<protein>
    <recommendedName>
        <fullName evidence="3">Ribosomal protein L35</fullName>
    </recommendedName>
</protein>
<organism evidence="1 2">
    <name type="scientific">Larinioides sclopetarius</name>
    <dbReference type="NCBI Taxonomy" id="280406"/>
    <lineage>
        <taxon>Eukaryota</taxon>
        <taxon>Metazoa</taxon>
        <taxon>Ecdysozoa</taxon>
        <taxon>Arthropoda</taxon>
        <taxon>Chelicerata</taxon>
        <taxon>Arachnida</taxon>
        <taxon>Araneae</taxon>
        <taxon>Araneomorphae</taxon>
        <taxon>Entelegynae</taxon>
        <taxon>Araneoidea</taxon>
        <taxon>Araneidae</taxon>
        <taxon>Larinioides</taxon>
    </lineage>
</organism>
<feature type="non-terminal residue" evidence="1">
    <location>
        <position position="1"/>
    </location>
</feature>
<comment type="caution">
    <text evidence="1">The sequence shown here is derived from an EMBL/GenBank/DDBJ whole genome shotgun (WGS) entry which is preliminary data.</text>
</comment>
<accession>A0AAV2AX88</accession>
<reference evidence="1 2" key="1">
    <citation type="submission" date="2024-04" db="EMBL/GenBank/DDBJ databases">
        <authorList>
            <person name="Rising A."/>
            <person name="Reimegard J."/>
            <person name="Sonavane S."/>
            <person name="Akerstrom W."/>
            <person name="Nylinder S."/>
            <person name="Hedman E."/>
            <person name="Kallberg Y."/>
        </authorList>
    </citation>
    <scope>NUCLEOTIDE SEQUENCE [LARGE SCALE GENOMIC DNA]</scope>
</reference>
<gene>
    <name evidence="1" type="ORF">LARSCL_LOCUS15453</name>
</gene>
<dbReference type="Proteomes" id="UP001497382">
    <property type="component" value="Unassembled WGS sequence"/>
</dbReference>
<feature type="non-terminal residue" evidence="1">
    <location>
        <position position="85"/>
    </location>
</feature>
<keyword evidence="2" id="KW-1185">Reference proteome</keyword>
<evidence type="ECO:0000313" key="2">
    <source>
        <dbReference type="Proteomes" id="UP001497382"/>
    </source>
</evidence>
<proteinExistence type="predicted"/>
<dbReference type="AlphaFoldDB" id="A0AAV2AX88"/>
<dbReference type="EMBL" id="CAXIEN010000234">
    <property type="protein sequence ID" value="CAL1288631.1"/>
    <property type="molecule type" value="Genomic_DNA"/>
</dbReference>
<evidence type="ECO:0000313" key="1">
    <source>
        <dbReference type="EMBL" id="CAL1288631.1"/>
    </source>
</evidence>
<sequence length="85" mass="9454">STSKIFPLCNSFHSGDDSFAILCFLFSTSCLGKIKTAMKVQNRYLVKRTALTAKRRTALTAKRRTALTAKRRTALTARRTALTAK</sequence>
<name>A0AAV2AX88_9ARAC</name>
<evidence type="ECO:0008006" key="3">
    <source>
        <dbReference type="Google" id="ProtNLM"/>
    </source>
</evidence>